<reference evidence="1 2" key="1">
    <citation type="submission" date="2023-10" db="EMBL/GenBank/DDBJ databases">
        <title>Xenorhabdus taiwanensis sp. nov., a symbiotic bacterium associated with the entomopathogenic nematode Steinernema taiwanensis.</title>
        <authorList>
            <person name="Tseng C.T."/>
            <person name="Shu H.Y."/>
            <person name="Chen M.H."/>
            <person name="Fang Y.J."/>
            <person name="Wu T.L."/>
            <person name="Lin Y.C."/>
            <person name="Huang C.J."/>
        </authorList>
    </citation>
    <scope>NUCLEOTIDE SEQUENCE [LARGE SCALE GENOMIC DNA]</scope>
    <source>
        <strain evidence="1 2">TCT-1</strain>
    </source>
</reference>
<sequence length="279" mass="31724">MKLNFHAVYTEDKEFNKFSIALESKINHSVILPEKHALECSGYYLYMHKISNHSYLFTKTNDGDLIKKINKSTASVEDIKNSLASDESLGFPSFLYINNDVIGYASSIYGPSIRELKIYLCKKLNFNSDHNLVIEPLIRNISSKETERMVFIGRTTLKTEADTSTFQKVLAAFGASDVREELYEGIEVIIKPRKNKDIKRVASKIINNPDNEFSDVHIRAREELGDQLTDFYLSGQGIISANLKKATNQEIAMEMENCYERTKHVIIKAMNESISSGLM</sequence>
<keyword evidence="2" id="KW-1185">Reference proteome</keyword>
<dbReference type="RefSeq" id="WP_374051621.1">
    <property type="nucleotide sequence ID" value="NZ_AP028978.1"/>
</dbReference>
<proteinExistence type="predicted"/>
<evidence type="ECO:0000313" key="1">
    <source>
        <dbReference type="EMBL" id="BET98081.1"/>
    </source>
</evidence>
<organism evidence="1 2">
    <name type="scientific">Xenorhabdus taiwanensis</name>
    <dbReference type="NCBI Taxonomy" id="3085177"/>
    <lineage>
        <taxon>Bacteria</taxon>
        <taxon>Pseudomonadati</taxon>
        <taxon>Pseudomonadota</taxon>
        <taxon>Gammaproteobacteria</taxon>
        <taxon>Enterobacterales</taxon>
        <taxon>Morganellaceae</taxon>
        <taxon>Xenorhabdus</taxon>
    </lineage>
</organism>
<evidence type="ECO:0000313" key="2">
    <source>
        <dbReference type="Proteomes" id="UP001529514"/>
    </source>
</evidence>
<gene>
    <name evidence="1" type="ORF">TCT1_30020</name>
</gene>
<name>A0ABN7C6P7_9GAMM</name>
<dbReference type="Proteomes" id="UP001529514">
    <property type="component" value="Chromosome"/>
</dbReference>
<evidence type="ECO:0008006" key="3">
    <source>
        <dbReference type="Google" id="ProtNLM"/>
    </source>
</evidence>
<accession>A0ABN7C6P7</accession>
<protein>
    <recommendedName>
        <fullName evidence="3">Protein rexA</fullName>
    </recommendedName>
</protein>
<dbReference type="Pfam" id="PF15969">
    <property type="entry name" value="RexA"/>
    <property type="match status" value="1"/>
</dbReference>
<dbReference type="EMBL" id="AP028978">
    <property type="protein sequence ID" value="BET98081.1"/>
    <property type="molecule type" value="Genomic_DNA"/>
</dbReference>
<dbReference type="InterPro" id="IPR031894">
    <property type="entry name" value="RexA"/>
</dbReference>